<dbReference type="Proteomes" id="UP000053558">
    <property type="component" value="Unassembled WGS sequence"/>
</dbReference>
<evidence type="ECO:0000313" key="2">
    <source>
        <dbReference type="EMBL" id="EIW83679.1"/>
    </source>
</evidence>
<keyword evidence="3" id="KW-1185">Reference proteome</keyword>
<dbReference type="SUPFAM" id="SSF52833">
    <property type="entry name" value="Thioredoxin-like"/>
    <property type="match status" value="1"/>
</dbReference>
<comment type="caution">
    <text evidence="2">The sequence shown here is derived from an EMBL/GenBank/DDBJ whole genome shotgun (WGS) entry which is preliminary data.</text>
</comment>
<reference evidence="3" key="1">
    <citation type="journal article" date="2012" name="Science">
        <title>The Paleozoic origin of enzymatic lignin decomposition reconstructed from 31 fungal genomes.</title>
        <authorList>
            <person name="Floudas D."/>
            <person name="Binder M."/>
            <person name="Riley R."/>
            <person name="Barry K."/>
            <person name="Blanchette R.A."/>
            <person name="Henrissat B."/>
            <person name="Martinez A.T."/>
            <person name="Otillar R."/>
            <person name="Spatafora J.W."/>
            <person name="Yadav J.S."/>
            <person name="Aerts A."/>
            <person name="Benoit I."/>
            <person name="Boyd A."/>
            <person name="Carlson A."/>
            <person name="Copeland A."/>
            <person name="Coutinho P.M."/>
            <person name="de Vries R.P."/>
            <person name="Ferreira P."/>
            <person name="Findley K."/>
            <person name="Foster B."/>
            <person name="Gaskell J."/>
            <person name="Glotzer D."/>
            <person name="Gorecki P."/>
            <person name="Heitman J."/>
            <person name="Hesse C."/>
            <person name="Hori C."/>
            <person name="Igarashi K."/>
            <person name="Jurgens J.A."/>
            <person name="Kallen N."/>
            <person name="Kersten P."/>
            <person name="Kohler A."/>
            <person name="Kuees U."/>
            <person name="Kumar T.K.A."/>
            <person name="Kuo A."/>
            <person name="LaButti K."/>
            <person name="Larrondo L.F."/>
            <person name="Lindquist E."/>
            <person name="Ling A."/>
            <person name="Lombard V."/>
            <person name="Lucas S."/>
            <person name="Lundell T."/>
            <person name="Martin R."/>
            <person name="McLaughlin D.J."/>
            <person name="Morgenstern I."/>
            <person name="Morin E."/>
            <person name="Murat C."/>
            <person name="Nagy L.G."/>
            <person name="Nolan M."/>
            <person name="Ohm R.A."/>
            <person name="Patyshakuliyeva A."/>
            <person name="Rokas A."/>
            <person name="Ruiz-Duenas F.J."/>
            <person name="Sabat G."/>
            <person name="Salamov A."/>
            <person name="Samejima M."/>
            <person name="Schmutz J."/>
            <person name="Slot J.C."/>
            <person name="St John F."/>
            <person name="Stenlid J."/>
            <person name="Sun H."/>
            <person name="Sun S."/>
            <person name="Syed K."/>
            <person name="Tsang A."/>
            <person name="Wiebenga A."/>
            <person name="Young D."/>
            <person name="Pisabarro A."/>
            <person name="Eastwood D.C."/>
            <person name="Martin F."/>
            <person name="Cullen D."/>
            <person name="Grigoriev I.V."/>
            <person name="Hibbett D.S."/>
        </authorList>
    </citation>
    <scope>NUCLEOTIDE SEQUENCE [LARGE SCALE GENOMIC DNA]</scope>
    <source>
        <strain evidence="3">RWD-64-598 SS2</strain>
    </source>
</reference>
<dbReference type="InterPro" id="IPR054416">
    <property type="entry name" value="GST_UstS-like_C"/>
</dbReference>
<name>A0A5M3MX08_CONPW</name>
<dbReference type="Pfam" id="PF22041">
    <property type="entry name" value="GST_C_7"/>
    <property type="match status" value="1"/>
</dbReference>
<evidence type="ECO:0000313" key="3">
    <source>
        <dbReference type="Proteomes" id="UP000053558"/>
    </source>
</evidence>
<dbReference type="RefSeq" id="XP_007765614.1">
    <property type="nucleotide sequence ID" value="XM_007767424.1"/>
</dbReference>
<dbReference type="PROSITE" id="PS50404">
    <property type="entry name" value="GST_NTER"/>
    <property type="match status" value="1"/>
</dbReference>
<proteinExistence type="predicted"/>
<dbReference type="InterPro" id="IPR004045">
    <property type="entry name" value="Glutathione_S-Trfase_N"/>
</dbReference>
<dbReference type="InterPro" id="IPR036282">
    <property type="entry name" value="Glutathione-S-Trfase_C_sf"/>
</dbReference>
<protein>
    <recommendedName>
        <fullName evidence="1">GST N-terminal domain-containing protein</fullName>
    </recommendedName>
</protein>
<dbReference type="OrthoDB" id="4951845at2759"/>
<dbReference type="Gene3D" id="3.40.30.10">
    <property type="entry name" value="Glutaredoxin"/>
    <property type="match status" value="1"/>
</dbReference>
<evidence type="ECO:0000259" key="1">
    <source>
        <dbReference type="PROSITE" id="PS50404"/>
    </source>
</evidence>
<dbReference type="AlphaFoldDB" id="A0A5M3MX08"/>
<dbReference type="Pfam" id="PF13409">
    <property type="entry name" value="GST_N_2"/>
    <property type="match status" value="1"/>
</dbReference>
<dbReference type="Gene3D" id="1.20.1050.10">
    <property type="match status" value="1"/>
</dbReference>
<accession>A0A5M3MX08</accession>
<organism evidence="2 3">
    <name type="scientific">Coniophora puteana (strain RWD-64-598)</name>
    <name type="common">Brown rot fungus</name>
    <dbReference type="NCBI Taxonomy" id="741705"/>
    <lineage>
        <taxon>Eukaryota</taxon>
        <taxon>Fungi</taxon>
        <taxon>Dikarya</taxon>
        <taxon>Basidiomycota</taxon>
        <taxon>Agaricomycotina</taxon>
        <taxon>Agaricomycetes</taxon>
        <taxon>Agaricomycetidae</taxon>
        <taxon>Boletales</taxon>
        <taxon>Coniophorineae</taxon>
        <taxon>Coniophoraceae</taxon>
        <taxon>Coniophora</taxon>
    </lineage>
</organism>
<dbReference type="GeneID" id="19200765"/>
<dbReference type="InterPro" id="IPR036249">
    <property type="entry name" value="Thioredoxin-like_sf"/>
</dbReference>
<dbReference type="EMBL" id="JH711575">
    <property type="protein sequence ID" value="EIW83679.1"/>
    <property type="molecule type" value="Genomic_DNA"/>
</dbReference>
<dbReference type="SUPFAM" id="SSF47616">
    <property type="entry name" value="GST C-terminal domain-like"/>
    <property type="match status" value="1"/>
</dbReference>
<dbReference type="OMA" id="VETWHEG"/>
<dbReference type="KEGG" id="cput:CONPUDRAFT_135449"/>
<gene>
    <name evidence="2" type="ORF">CONPUDRAFT_135449</name>
</gene>
<sequence length="253" mass="28178">MEETRSPDPHHIVLYDIPSIIPGRPWSPNTLKARYTLSFKRIPFRTVWVELPDIEKTIKALGGEPTSVVGGRSMYTLPVIKDPSTGTVISDSFKIAQYLDATYPSLPRVLPDNTAALVAAFDAAFLQTLMPVALFGVAMAADGLNPVSKAYYLATRARRFGPDFEKAFTVGNPKRDEAWKALEQVLSNVDRWYAAGSGCYLMGDSPCFADFIVAGRVKCMQYVVDEDMWGKAREWHGGRWARLIEDLDKILVV</sequence>
<feature type="domain" description="GST N-terminal" evidence="1">
    <location>
        <begin position="17"/>
        <end position="107"/>
    </location>
</feature>